<evidence type="ECO:0000313" key="2">
    <source>
        <dbReference type="EMBL" id="MBU5485707.1"/>
    </source>
</evidence>
<protein>
    <submittedName>
        <fullName evidence="2">Uncharacterized protein</fullName>
    </submittedName>
</protein>
<keyword evidence="1" id="KW-1133">Transmembrane helix</keyword>
<evidence type="ECO:0000313" key="3">
    <source>
        <dbReference type="Proteomes" id="UP000726170"/>
    </source>
</evidence>
<organism evidence="2 3">
    <name type="scientific">Clostridium mobile</name>
    <dbReference type="NCBI Taxonomy" id="2841512"/>
    <lineage>
        <taxon>Bacteria</taxon>
        <taxon>Bacillati</taxon>
        <taxon>Bacillota</taxon>
        <taxon>Clostridia</taxon>
        <taxon>Eubacteriales</taxon>
        <taxon>Clostridiaceae</taxon>
        <taxon>Clostridium</taxon>
    </lineage>
</organism>
<evidence type="ECO:0000256" key="1">
    <source>
        <dbReference type="SAM" id="Phobius"/>
    </source>
</evidence>
<dbReference type="RefSeq" id="WP_216440281.1">
    <property type="nucleotide sequence ID" value="NZ_JAHLQF010000004.1"/>
</dbReference>
<comment type="caution">
    <text evidence="2">The sequence shown here is derived from an EMBL/GenBank/DDBJ whole genome shotgun (WGS) entry which is preliminary data.</text>
</comment>
<reference evidence="2 3" key="1">
    <citation type="submission" date="2021-06" db="EMBL/GenBank/DDBJ databases">
        <authorList>
            <person name="Sun Q."/>
            <person name="Li D."/>
        </authorList>
    </citation>
    <scope>NUCLEOTIDE SEQUENCE [LARGE SCALE GENOMIC DNA]</scope>
    <source>
        <strain evidence="2 3">MSJ-11</strain>
    </source>
</reference>
<proteinExistence type="predicted"/>
<dbReference type="EMBL" id="JAHLQF010000004">
    <property type="protein sequence ID" value="MBU5485707.1"/>
    <property type="molecule type" value="Genomic_DNA"/>
</dbReference>
<sequence>MKIKKMKNKHKYNLIIFIVILVILAFIRIRIIRINSREITYSVERYVTSGIFNRNKLHHVNNFHITFSDGKIAVVQVIGPQKKSPYKKVKYDVLVEKNSKGIWKVKKLYQIPES</sequence>
<accession>A0ABS6ELP4</accession>
<gene>
    <name evidence="2" type="ORF">KQI86_15410</name>
</gene>
<feature type="transmembrane region" description="Helical" evidence="1">
    <location>
        <begin position="12"/>
        <end position="31"/>
    </location>
</feature>
<keyword evidence="1" id="KW-0812">Transmembrane</keyword>
<dbReference type="Proteomes" id="UP000726170">
    <property type="component" value="Unassembled WGS sequence"/>
</dbReference>
<keyword evidence="3" id="KW-1185">Reference proteome</keyword>
<keyword evidence="1" id="KW-0472">Membrane</keyword>
<name>A0ABS6ELP4_9CLOT</name>